<proteinExistence type="predicted"/>
<evidence type="ECO:0008006" key="4">
    <source>
        <dbReference type="Google" id="ProtNLM"/>
    </source>
</evidence>
<organism evidence="2 3">
    <name type="scientific">Metarhizium rileyi (strain RCEF 4871)</name>
    <name type="common">Nomuraea rileyi</name>
    <dbReference type="NCBI Taxonomy" id="1649241"/>
    <lineage>
        <taxon>Eukaryota</taxon>
        <taxon>Fungi</taxon>
        <taxon>Dikarya</taxon>
        <taxon>Ascomycota</taxon>
        <taxon>Pezizomycotina</taxon>
        <taxon>Sordariomycetes</taxon>
        <taxon>Hypocreomycetidae</taxon>
        <taxon>Hypocreales</taxon>
        <taxon>Clavicipitaceae</taxon>
        <taxon>Metarhizium</taxon>
    </lineage>
</organism>
<dbReference type="AlphaFoldDB" id="A0A5C6GDS9"/>
<dbReference type="Gene3D" id="2.130.10.10">
    <property type="entry name" value="YVTN repeat-like/Quinoprotein amine dehydrogenase"/>
    <property type="match status" value="1"/>
</dbReference>
<evidence type="ECO:0000256" key="1">
    <source>
        <dbReference type="SAM" id="MobiDB-lite"/>
    </source>
</evidence>
<comment type="caution">
    <text evidence="2">The sequence shown here is derived from an EMBL/GenBank/DDBJ whole genome shotgun (WGS) entry which is preliminary data.</text>
</comment>
<accession>A0A5C6GDS9</accession>
<feature type="region of interest" description="Disordered" evidence="1">
    <location>
        <begin position="617"/>
        <end position="658"/>
    </location>
</feature>
<feature type="compositionally biased region" description="Polar residues" evidence="1">
    <location>
        <begin position="617"/>
        <end position="628"/>
    </location>
</feature>
<dbReference type="InterPro" id="IPR015943">
    <property type="entry name" value="WD40/YVTN_repeat-like_dom_sf"/>
</dbReference>
<evidence type="ECO:0000313" key="3">
    <source>
        <dbReference type="Proteomes" id="UP000317257"/>
    </source>
</evidence>
<evidence type="ECO:0000313" key="2">
    <source>
        <dbReference type="EMBL" id="TWU75912.1"/>
    </source>
</evidence>
<dbReference type="InterPro" id="IPR036322">
    <property type="entry name" value="WD40_repeat_dom_sf"/>
</dbReference>
<name>A0A5C6GDS9_METRR</name>
<dbReference type="SUPFAM" id="SSF50978">
    <property type="entry name" value="WD40 repeat-like"/>
    <property type="match status" value="1"/>
</dbReference>
<sequence length="726" mass="78469">MTSSTTTRICRTGQNTQITYNLSRRVNDVQTYPIKSPQGATILLYGHETGVTILWRGGRRFKRQKKMPEYEKAQNGTSEDAVILIDSDDEQPPAKTYSAHKFEDQPEFEDEDEQAPYPEIVQTLDLTLGTAVLHVAVMSMTLYNPQDRPNATGALLSDRMVFAASCVTNDVYVITVPLTPPSHESKAREQLRAGLLVGQAGSGVWGESLVLLSGQRKYSNGLAISLVQPKSSDPDSKAPRAVVASCSRQASGTLTLWDVPLDPKAKPDRALEPFQTEHLPRPLSSISFNPSHPTQLLTVSSYQAVRVYDYAVSSIPPDPEATGPFPPQGSWLLSLYQPFSRPTAIRKPILDAAWISHGRAVFALLADGMWGVWDIDGTRQSPGGAAITSKLSHGLRGAAVTVFSISGYVEGTGSLRSVTTQQKENHTGGFAPMTPHTRRQATASLSTANTFDRLAAVRGGVRTITLPPSGKTLPDESLVLWIGGLEHVCVIPGVSSFWDSQLRRGSGGGVNLFSGAQPTRMVKLADLSTGLLGESCCGVTLAVASSRVGVPLEEDGGLPVDVLLQGESRLVVVRQGESGQGNAIGKLVDSRRRRLFLKGEKSNAIIVHGKLDGTTGTNLSFNLSTSKPGTLRRKPPQNLQDESSGLFAGSDDTQQSRNRSHVGFDFMSNLNAAADVKTDVTARNVEAEMLDILEIDQVLDTMEDSRGSRRKKVFFEDNGDVEHGLR</sequence>
<reference evidence="3" key="1">
    <citation type="submission" date="2018-12" db="EMBL/GenBank/DDBJ databases">
        <title>The complete genome of Metarhizium rileyi, a key fungal pathogen of Lepidoptera.</title>
        <authorList>
            <person name="Binneck E."/>
            <person name="Lastra C.C.L."/>
            <person name="Sosa-Gomez D.R."/>
        </authorList>
    </citation>
    <scope>NUCLEOTIDE SEQUENCE [LARGE SCALE GENOMIC DNA]</scope>
    <source>
        <strain evidence="3">Cep018-CH2</strain>
    </source>
</reference>
<dbReference type="EMBL" id="SBHS01000006">
    <property type="protein sequence ID" value="TWU75912.1"/>
    <property type="molecule type" value="Genomic_DNA"/>
</dbReference>
<dbReference type="Proteomes" id="UP000317257">
    <property type="component" value="Unassembled WGS sequence"/>
</dbReference>
<protein>
    <recommendedName>
        <fullName evidence="4">Nup37p-like protein</fullName>
    </recommendedName>
</protein>
<gene>
    <name evidence="2" type="ORF">ED733_006094</name>
</gene>